<proteinExistence type="predicted"/>
<dbReference type="Proteomes" id="UP000001283">
    <property type="component" value="Chromosome"/>
</dbReference>
<evidence type="ECO:0000313" key="1">
    <source>
        <dbReference type="EMBL" id="AEN89859.1"/>
    </source>
</evidence>
<organism evidence="1 2">
    <name type="scientific">Priestia megaterium (strain WSH-002)</name>
    <name type="common">Bacillus megaterium</name>
    <dbReference type="NCBI Taxonomy" id="1006007"/>
    <lineage>
        <taxon>Bacteria</taxon>
        <taxon>Bacillati</taxon>
        <taxon>Bacillota</taxon>
        <taxon>Bacilli</taxon>
        <taxon>Bacillales</taxon>
        <taxon>Bacillaceae</taxon>
        <taxon>Priestia</taxon>
    </lineage>
</organism>
<dbReference type="KEGG" id="bmh:BMWSH_2977"/>
<dbReference type="EMBL" id="CP003017">
    <property type="protein sequence ID" value="AEN89859.1"/>
    <property type="molecule type" value="Genomic_DNA"/>
</dbReference>
<gene>
    <name evidence="1" type="ORF">BMWSH_2977</name>
</gene>
<evidence type="ECO:0000313" key="2">
    <source>
        <dbReference type="Proteomes" id="UP000001283"/>
    </source>
</evidence>
<name>A0A8D4BPM0_PRIMW</name>
<dbReference type="AlphaFoldDB" id="A0A8D4BPM0"/>
<reference evidence="1 2" key="1">
    <citation type="journal article" date="2011" name="J. Bacteriol.">
        <title>Complete genome sequence of the industrial strain Bacillus megaterium WSH-002.</title>
        <authorList>
            <person name="Liu L."/>
            <person name="Li Y."/>
            <person name="Zhang J."/>
            <person name="Zou W."/>
            <person name="Zhou Z."/>
            <person name="Liu J."/>
            <person name="Li X."/>
            <person name="Wang L."/>
            <person name="Chen J."/>
        </authorList>
    </citation>
    <scope>NUCLEOTIDE SEQUENCE [LARGE SCALE GENOMIC DNA]</scope>
    <source>
        <strain evidence="1 2">WSH-002</strain>
    </source>
</reference>
<accession>A0A8D4BPM0</accession>
<protein>
    <submittedName>
        <fullName evidence="1">Uncharacterized protein</fullName>
    </submittedName>
</protein>
<sequence length="40" mass="4637">MLFLQDDRLYISAFFLQKSALAQKFAAKKLKACIKNEIET</sequence>